<dbReference type="InterPro" id="IPR001347">
    <property type="entry name" value="SIS_dom"/>
</dbReference>
<reference evidence="2 3" key="1">
    <citation type="submission" date="2018-12" db="EMBL/GenBank/DDBJ databases">
        <title>Draft genome sequence of Embleya hyalina NBRC 13850T.</title>
        <authorList>
            <person name="Komaki H."/>
            <person name="Hosoyama A."/>
            <person name="Kimura A."/>
            <person name="Ichikawa N."/>
            <person name="Tamura T."/>
        </authorList>
    </citation>
    <scope>NUCLEOTIDE SEQUENCE [LARGE SCALE GENOMIC DNA]</scope>
    <source>
        <strain evidence="2 3">NBRC 13850</strain>
    </source>
</reference>
<comment type="caution">
    <text evidence="2">The sequence shown here is derived from an EMBL/GenBank/DDBJ whole genome shotgun (WGS) entry which is preliminary data.</text>
</comment>
<dbReference type="GO" id="GO:1901135">
    <property type="term" value="P:carbohydrate derivative metabolic process"/>
    <property type="evidence" value="ECO:0007669"/>
    <property type="project" value="InterPro"/>
</dbReference>
<dbReference type="Pfam" id="PF13580">
    <property type="entry name" value="SIS_2"/>
    <property type="match status" value="1"/>
</dbReference>
<accession>A0A401Z5U7</accession>
<name>A0A401Z5U7_9ACTN</name>
<dbReference type="InterPro" id="IPR046348">
    <property type="entry name" value="SIS_dom_sf"/>
</dbReference>
<evidence type="ECO:0000313" key="2">
    <source>
        <dbReference type="EMBL" id="GCE02224.1"/>
    </source>
</evidence>
<dbReference type="RefSeq" id="WP_126643726.1">
    <property type="nucleotide sequence ID" value="NZ_BIFH01000059.1"/>
</dbReference>
<dbReference type="GO" id="GO:0097367">
    <property type="term" value="F:carbohydrate derivative binding"/>
    <property type="evidence" value="ECO:0007669"/>
    <property type="project" value="InterPro"/>
</dbReference>
<dbReference type="EMBL" id="BIFH01000059">
    <property type="protein sequence ID" value="GCE02224.1"/>
    <property type="molecule type" value="Genomic_DNA"/>
</dbReference>
<proteinExistence type="predicted"/>
<dbReference type="PROSITE" id="PS51464">
    <property type="entry name" value="SIS"/>
    <property type="match status" value="1"/>
</dbReference>
<feature type="domain" description="SIS" evidence="1">
    <location>
        <begin position="30"/>
        <end position="214"/>
    </location>
</feature>
<organism evidence="2 3">
    <name type="scientific">Embleya hyalina</name>
    <dbReference type="NCBI Taxonomy" id="516124"/>
    <lineage>
        <taxon>Bacteria</taxon>
        <taxon>Bacillati</taxon>
        <taxon>Actinomycetota</taxon>
        <taxon>Actinomycetes</taxon>
        <taxon>Kitasatosporales</taxon>
        <taxon>Streptomycetaceae</taxon>
        <taxon>Embleya</taxon>
    </lineage>
</organism>
<dbReference type="AlphaFoldDB" id="A0A401Z5U7"/>
<dbReference type="Gene3D" id="3.40.50.10490">
    <property type="entry name" value="Glucose-6-phosphate isomerase like protein, domain 1"/>
    <property type="match status" value="1"/>
</dbReference>
<gene>
    <name evidence="2" type="ORF">EHYA_10001</name>
</gene>
<evidence type="ECO:0000313" key="3">
    <source>
        <dbReference type="Proteomes" id="UP000286931"/>
    </source>
</evidence>
<keyword evidence="3" id="KW-1185">Reference proteome</keyword>
<protein>
    <submittedName>
        <fullName evidence="2">UPF0309 protein</fullName>
    </submittedName>
</protein>
<dbReference type="OrthoDB" id="9813831at2"/>
<evidence type="ECO:0000259" key="1">
    <source>
        <dbReference type="PROSITE" id="PS51464"/>
    </source>
</evidence>
<dbReference type="NCBIfam" id="NF002805">
    <property type="entry name" value="PRK02947.1"/>
    <property type="match status" value="1"/>
</dbReference>
<dbReference type="Proteomes" id="UP000286931">
    <property type="component" value="Unassembled WGS sequence"/>
</dbReference>
<dbReference type="SUPFAM" id="SSF53697">
    <property type="entry name" value="SIS domain"/>
    <property type="match status" value="1"/>
</dbReference>
<sequence length="259" mass="27558">MPSWIRSAVDIVERLAQSQAEAIEAAARIAARAIAADGVVYTFGTGHSRIPVEEFFPRYGSYPGFQPIAELSMTFHTQVVGANGQRQAMFIERTEGLADRILDNFRLRPCDAMFIFSVSGLNAVPIEMAMGARRAGLPVIVATSRAETDAGESRHSGGTRLRDHADVVIDLGSPVGDAICAVPGLDVPVGPVSTFTAVAVVNEVKVRVAELLAAEAAMPSVVTSARLVGAERSEDLFEDAYLDFARRAASTLRTSGGPR</sequence>